<organism evidence="1 2">
    <name type="scientific">Halobellus clavatus</name>
    <dbReference type="NCBI Taxonomy" id="660517"/>
    <lineage>
        <taxon>Archaea</taxon>
        <taxon>Methanobacteriati</taxon>
        <taxon>Methanobacteriota</taxon>
        <taxon>Stenosarchaea group</taxon>
        <taxon>Halobacteria</taxon>
        <taxon>Halobacteriales</taxon>
        <taxon>Haloferacaceae</taxon>
        <taxon>Halobellus</taxon>
    </lineage>
</organism>
<protein>
    <submittedName>
        <fullName evidence="1">Uncharacterized protein</fullName>
    </submittedName>
</protein>
<dbReference type="EMBL" id="FNPB01000009">
    <property type="protein sequence ID" value="SDY24559.1"/>
    <property type="molecule type" value="Genomic_DNA"/>
</dbReference>
<sequence length="44" mass="5242">MSYRVECDNCDLDEELQKHDAYRRAKEHEGQYTSHTVAVLQSRE</sequence>
<dbReference type="Proteomes" id="UP000199170">
    <property type="component" value="Unassembled WGS sequence"/>
</dbReference>
<evidence type="ECO:0000313" key="2">
    <source>
        <dbReference type="Proteomes" id="UP000199170"/>
    </source>
</evidence>
<proteinExistence type="predicted"/>
<reference evidence="2" key="1">
    <citation type="submission" date="2016-10" db="EMBL/GenBank/DDBJ databases">
        <authorList>
            <person name="Varghese N."/>
            <person name="Submissions S."/>
        </authorList>
    </citation>
    <scope>NUCLEOTIDE SEQUENCE [LARGE SCALE GENOMIC DNA]</scope>
    <source>
        <strain evidence="2">CGMCC 1.10118</strain>
    </source>
</reference>
<name>A0A1H3IBC3_9EURY</name>
<gene>
    <name evidence="1" type="ORF">SAMN04487946_10986</name>
</gene>
<dbReference type="RefSeq" id="WP_281241857.1">
    <property type="nucleotide sequence ID" value="NZ_FNPB01000009.1"/>
</dbReference>
<accession>A0A1H3IBC3</accession>
<keyword evidence="2" id="KW-1185">Reference proteome</keyword>
<evidence type="ECO:0000313" key="1">
    <source>
        <dbReference type="EMBL" id="SDY24559.1"/>
    </source>
</evidence>
<dbReference type="AlphaFoldDB" id="A0A1H3IBC3"/>